<dbReference type="AlphaFoldDB" id="A0A1M7KJS4"/>
<accession>A0A1M7KJS4</accession>
<dbReference type="Gene3D" id="1.20.1420.60">
    <property type="match status" value="1"/>
</dbReference>
<evidence type="ECO:0000313" key="2">
    <source>
        <dbReference type="EMBL" id="SHM65584.1"/>
    </source>
</evidence>
<dbReference type="EMBL" id="FRDA01000002">
    <property type="protein sequence ID" value="SHM65584.1"/>
    <property type="molecule type" value="Genomic_DNA"/>
</dbReference>
<dbReference type="Proteomes" id="UP000183983">
    <property type="component" value="Unassembled WGS sequence"/>
</dbReference>
<gene>
    <name evidence="2" type="ORF">SAMN05216593_102189</name>
</gene>
<dbReference type="OrthoDB" id="2216871at2"/>
<sequence>MSEKQPCRICENLILATTAARNDGMCMPCKGGYRERIEDGKLRADEHRRYLASPQALYWNALVNRVYSTPEGFSGLAPAEQRYYAVSVLQGEVYNGGFDQYFGNSSGEHYADACAGLLELGATQTLALLEEARRLLFGTQPVPSDQGLRQLSMPTYADQPDLECEAALDALDTQFYRNTEQLDERLLKYAREHRLFDMEAD</sequence>
<proteinExistence type="predicted"/>
<organism evidence="2">
    <name type="scientific">Pseudomonas asturiensis</name>
    <dbReference type="NCBI Taxonomy" id="1190415"/>
    <lineage>
        <taxon>Bacteria</taxon>
        <taxon>Pseudomonadati</taxon>
        <taxon>Pseudomonadota</taxon>
        <taxon>Gammaproteobacteria</taxon>
        <taxon>Pseudomonadales</taxon>
        <taxon>Pseudomonadaceae</taxon>
        <taxon>Pseudomonas</taxon>
    </lineage>
</organism>
<evidence type="ECO:0000259" key="1">
    <source>
        <dbReference type="Pfam" id="PF14300"/>
    </source>
</evidence>
<feature type="domain" description="DNA mimic protein DMP19 C-terminal" evidence="1">
    <location>
        <begin position="75"/>
        <end position="193"/>
    </location>
</feature>
<reference evidence="2" key="1">
    <citation type="submission" date="2016-11" db="EMBL/GenBank/DDBJ databases">
        <authorList>
            <person name="Jaros S."/>
            <person name="Januszkiewicz K."/>
            <person name="Wedrychowicz H."/>
        </authorList>
    </citation>
    <scope>NUCLEOTIDE SEQUENCE [LARGE SCALE GENOMIC DNA]</scope>
    <source>
        <strain evidence="2">LMG 26898</strain>
    </source>
</reference>
<name>A0A1M7KJS4_9PSED</name>
<dbReference type="Pfam" id="PF14300">
    <property type="entry name" value="DMP19"/>
    <property type="match status" value="1"/>
</dbReference>
<dbReference type="STRING" id="1190415.SAMN05216593_102189"/>
<protein>
    <recommendedName>
        <fullName evidence="1">DNA mimic protein DMP19 C-terminal domain-containing protein</fullName>
    </recommendedName>
</protein>
<dbReference type="InterPro" id="IPR025402">
    <property type="entry name" value="DMP19_C"/>
</dbReference>
<dbReference type="RefSeq" id="WP_073162593.1">
    <property type="nucleotide sequence ID" value="NZ_FRDA01000002.1"/>
</dbReference>